<feature type="domain" description="Flagellar hook-associated protein 2 N-terminal" evidence="6">
    <location>
        <begin position="11"/>
        <end position="107"/>
    </location>
</feature>
<keyword evidence="5" id="KW-0964">Secreted</keyword>
<name>A0A7X0HQL7_9BACI</name>
<evidence type="ECO:0000256" key="3">
    <source>
        <dbReference type="ARBA" id="ARBA00023054"/>
    </source>
</evidence>
<dbReference type="PANTHER" id="PTHR30288:SF0">
    <property type="entry name" value="FLAGELLAR HOOK-ASSOCIATED PROTEIN 2"/>
    <property type="match status" value="1"/>
</dbReference>
<reference evidence="8 9" key="1">
    <citation type="submission" date="2020-08" db="EMBL/GenBank/DDBJ databases">
        <title>Genomic Encyclopedia of Type Strains, Phase IV (KMG-IV): sequencing the most valuable type-strain genomes for metagenomic binning, comparative biology and taxonomic classification.</title>
        <authorList>
            <person name="Goeker M."/>
        </authorList>
    </citation>
    <scope>NUCLEOTIDE SEQUENCE [LARGE SCALE GENOMIC DNA]</scope>
    <source>
        <strain evidence="8 9">DSM 5391</strain>
    </source>
</reference>
<dbReference type="InterPro" id="IPR040026">
    <property type="entry name" value="FliD"/>
</dbReference>
<organism evidence="8 9">
    <name type="scientific">Bacillus benzoevorans</name>
    <dbReference type="NCBI Taxonomy" id="1456"/>
    <lineage>
        <taxon>Bacteria</taxon>
        <taxon>Bacillati</taxon>
        <taxon>Bacillota</taxon>
        <taxon>Bacilli</taxon>
        <taxon>Bacillales</taxon>
        <taxon>Bacillaceae</taxon>
        <taxon>Bacillus</taxon>
    </lineage>
</organism>
<dbReference type="InterPro" id="IPR010809">
    <property type="entry name" value="FliD_C"/>
</dbReference>
<evidence type="ECO:0000313" key="9">
    <source>
        <dbReference type="Proteomes" id="UP000531594"/>
    </source>
</evidence>
<dbReference type="Pfam" id="PF02465">
    <property type="entry name" value="FliD_N"/>
    <property type="match status" value="1"/>
</dbReference>
<dbReference type="GO" id="GO:0009421">
    <property type="term" value="C:bacterial-type flagellum filament cap"/>
    <property type="evidence" value="ECO:0007669"/>
    <property type="project" value="InterPro"/>
</dbReference>
<keyword evidence="9" id="KW-1185">Reference proteome</keyword>
<comment type="subunit">
    <text evidence="2 5">Homopentamer.</text>
</comment>
<dbReference type="Proteomes" id="UP000531594">
    <property type="component" value="Unassembled WGS sequence"/>
</dbReference>
<dbReference type="InterPro" id="IPR003481">
    <property type="entry name" value="FliD_N"/>
</dbReference>
<evidence type="ECO:0000259" key="7">
    <source>
        <dbReference type="Pfam" id="PF07195"/>
    </source>
</evidence>
<evidence type="ECO:0000259" key="6">
    <source>
        <dbReference type="Pfam" id="PF02465"/>
    </source>
</evidence>
<protein>
    <recommendedName>
        <fullName evidence="5">Flagellar hook-associated protein 2</fullName>
        <shortName evidence="5">HAP2</shortName>
    </recommendedName>
    <alternativeName>
        <fullName evidence="5">Flagellar cap protein</fullName>
    </alternativeName>
</protein>
<proteinExistence type="inferred from homology"/>
<sequence length="516" mass="57243">MANMRISGLASGMDIDSIVSDMMKIKRIPLDKLNQQKQILEWQRDDYRSMNTLLDNLDRAIFDNVSLQKNFIAKKVTSSNDSAVSAVAINSQANVSNKIDVVKLAEAASWKATDDIKTSGNFTVSAEDGSVKVKTDTTLKFKVKDPGATVYREVSIEIKTDDSIDSVISKFNNSELGVSAMRAKIDIGSGVYEDRVIFSSNKTGSGGELITADTTTATNEFLGDLGFAAAKGKVGEYTLVQDQSGQDAELKINGYLTKQSSNTFTLNGIQYTLKKKTDVDNPAIISTTTDVDTVFNSVKTFVDKYNEVIEKIQGELKEERYRSYQPLSNKEKEAMSDKQVELWEEKARSGLLRNDSILSSALNTMRMDLYSTVGGLTSDFNHLSDIGIKTSSNYRDGGKLIIDESKLKEAINKDPNAVYKLFANEGTSKETKGLARRLRDSIKSSMESLVEKAGSSTKTNSQFTIGRLLTSVNSQIDRYEERMSDLETRYYKQFSAMEKMIQKANSQSTSLMQYFS</sequence>
<evidence type="ECO:0000256" key="5">
    <source>
        <dbReference type="RuleBase" id="RU362066"/>
    </source>
</evidence>
<dbReference type="PANTHER" id="PTHR30288">
    <property type="entry name" value="FLAGELLAR CAP/ASSEMBLY PROTEIN FLID"/>
    <property type="match status" value="1"/>
</dbReference>
<dbReference type="GO" id="GO:0005576">
    <property type="term" value="C:extracellular region"/>
    <property type="evidence" value="ECO:0007669"/>
    <property type="project" value="UniProtKB-SubCell"/>
</dbReference>
<keyword evidence="8" id="KW-0282">Flagellum</keyword>
<dbReference type="GO" id="GO:0071973">
    <property type="term" value="P:bacterial-type flagellum-dependent cell motility"/>
    <property type="evidence" value="ECO:0007669"/>
    <property type="project" value="TreeGrafter"/>
</dbReference>
<comment type="subcellular location">
    <subcellularLocation>
        <location evidence="5">Secreted</location>
    </subcellularLocation>
    <subcellularLocation>
        <location evidence="5">Bacterial flagellum</location>
    </subcellularLocation>
</comment>
<keyword evidence="8" id="KW-0969">Cilium</keyword>
<keyword evidence="3" id="KW-0175">Coiled coil</keyword>
<dbReference type="GO" id="GO:0009424">
    <property type="term" value="C:bacterial-type flagellum hook"/>
    <property type="evidence" value="ECO:0007669"/>
    <property type="project" value="UniProtKB-UniRule"/>
</dbReference>
<comment type="similarity">
    <text evidence="1 5">Belongs to the FliD family.</text>
</comment>
<comment type="caution">
    <text evidence="8">The sequence shown here is derived from an EMBL/GenBank/DDBJ whole genome shotgun (WGS) entry which is preliminary data.</text>
</comment>
<dbReference type="EMBL" id="JACHGK010000004">
    <property type="protein sequence ID" value="MBB6445132.1"/>
    <property type="molecule type" value="Genomic_DNA"/>
</dbReference>
<accession>A0A7X0HQL7</accession>
<keyword evidence="4 5" id="KW-0975">Bacterial flagellum</keyword>
<evidence type="ECO:0000256" key="4">
    <source>
        <dbReference type="ARBA" id="ARBA00023143"/>
    </source>
</evidence>
<comment type="function">
    <text evidence="5">Required for morphogenesis and for the elongation of the flagellar filament by facilitating polymerization of the flagellin monomers at the tip of growing filament. Forms a capping structure, which prevents flagellin subunits (transported through the central channel of the flagellum) from leaking out without polymerization at the distal end.</text>
</comment>
<dbReference type="GO" id="GO:0007155">
    <property type="term" value="P:cell adhesion"/>
    <property type="evidence" value="ECO:0007669"/>
    <property type="project" value="InterPro"/>
</dbReference>
<evidence type="ECO:0000256" key="1">
    <source>
        <dbReference type="ARBA" id="ARBA00009764"/>
    </source>
</evidence>
<dbReference type="AlphaFoldDB" id="A0A7X0HQL7"/>
<feature type="domain" description="Flagellar hook-associated protein 2 C-terminal" evidence="7">
    <location>
        <begin position="245"/>
        <end position="506"/>
    </location>
</feature>
<dbReference type="Pfam" id="PF07195">
    <property type="entry name" value="FliD_C"/>
    <property type="match status" value="1"/>
</dbReference>
<gene>
    <name evidence="8" type="ORF">HNR53_001742</name>
</gene>
<dbReference type="NCBIfam" id="NF005833">
    <property type="entry name" value="PRK07737.1"/>
    <property type="match status" value="1"/>
</dbReference>
<dbReference type="RefSeq" id="WP_184524870.1">
    <property type="nucleotide sequence ID" value="NZ_JACHGK010000004.1"/>
</dbReference>
<keyword evidence="8" id="KW-0966">Cell projection</keyword>
<evidence type="ECO:0000313" key="8">
    <source>
        <dbReference type="EMBL" id="MBB6445132.1"/>
    </source>
</evidence>
<evidence type="ECO:0000256" key="2">
    <source>
        <dbReference type="ARBA" id="ARBA00011255"/>
    </source>
</evidence>